<protein>
    <submittedName>
        <fullName evidence="4">PQQ-binding-like beta-propeller repeat protein</fullName>
    </submittedName>
</protein>
<evidence type="ECO:0000256" key="1">
    <source>
        <dbReference type="SAM" id="MobiDB-lite"/>
    </source>
</evidence>
<accession>A0A7L9U766</accession>
<feature type="signal peptide" evidence="2">
    <location>
        <begin position="1"/>
        <end position="20"/>
    </location>
</feature>
<dbReference type="KEGG" id="mlir:LPB04_03020"/>
<organism evidence="4 5">
    <name type="scientific">Massilia litorea</name>
    <dbReference type="NCBI Taxonomy" id="2769491"/>
    <lineage>
        <taxon>Bacteria</taxon>
        <taxon>Pseudomonadati</taxon>
        <taxon>Pseudomonadota</taxon>
        <taxon>Betaproteobacteria</taxon>
        <taxon>Burkholderiales</taxon>
        <taxon>Oxalobacteraceae</taxon>
        <taxon>Telluria group</taxon>
        <taxon>Massilia</taxon>
    </lineage>
</organism>
<feature type="domain" description="Pyrrolo-quinoline quinone repeat" evidence="3">
    <location>
        <begin position="441"/>
        <end position="644"/>
    </location>
</feature>
<keyword evidence="2" id="KW-0732">Signal</keyword>
<keyword evidence="5" id="KW-1185">Reference proteome</keyword>
<evidence type="ECO:0000313" key="4">
    <source>
        <dbReference type="EMBL" id="QOL50299.1"/>
    </source>
</evidence>
<proteinExistence type="predicted"/>
<dbReference type="InterPro" id="IPR002372">
    <property type="entry name" value="PQQ_rpt_dom"/>
</dbReference>
<evidence type="ECO:0000313" key="5">
    <source>
        <dbReference type="Proteomes" id="UP000593875"/>
    </source>
</evidence>
<dbReference type="PANTHER" id="PTHR34512:SF30">
    <property type="entry name" value="OUTER MEMBRANE PROTEIN ASSEMBLY FACTOR BAMB"/>
    <property type="match status" value="1"/>
</dbReference>
<dbReference type="SMART" id="SM00564">
    <property type="entry name" value="PQQ"/>
    <property type="match status" value="5"/>
</dbReference>
<evidence type="ECO:0000259" key="3">
    <source>
        <dbReference type="Pfam" id="PF13360"/>
    </source>
</evidence>
<dbReference type="PROSITE" id="PS51257">
    <property type="entry name" value="PROKAR_LIPOPROTEIN"/>
    <property type="match status" value="1"/>
</dbReference>
<dbReference type="AlphaFoldDB" id="A0A7L9U766"/>
<name>A0A7L9U766_9BURK</name>
<dbReference type="PANTHER" id="PTHR34512">
    <property type="entry name" value="CELL SURFACE PROTEIN"/>
    <property type="match status" value="1"/>
</dbReference>
<feature type="domain" description="Pyrrolo-quinoline quinone repeat" evidence="3">
    <location>
        <begin position="309"/>
        <end position="434"/>
    </location>
</feature>
<dbReference type="SUPFAM" id="SSF50998">
    <property type="entry name" value="Quinoprotein alcohol dehydrogenase-like"/>
    <property type="match status" value="1"/>
</dbReference>
<reference evidence="4 5" key="1">
    <citation type="submission" date="2020-10" db="EMBL/GenBank/DDBJ databases">
        <title>Genome sequencing of Massilia sp. LPB0304.</title>
        <authorList>
            <person name="Kim J."/>
        </authorList>
    </citation>
    <scope>NUCLEOTIDE SEQUENCE [LARGE SCALE GENOMIC DNA]</scope>
    <source>
        <strain evidence="4 5">LPB0304</strain>
    </source>
</reference>
<dbReference type="InterPro" id="IPR011047">
    <property type="entry name" value="Quinoprotein_ADH-like_sf"/>
</dbReference>
<dbReference type="Gene3D" id="2.130.10.10">
    <property type="entry name" value="YVTN repeat-like/Quinoprotein amine dehydrogenase"/>
    <property type="match status" value="1"/>
</dbReference>
<dbReference type="RefSeq" id="WP_193687315.1">
    <property type="nucleotide sequence ID" value="NZ_CP062941.1"/>
</dbReference>
<sequence length="645" mass="66935">MVFGKSAMAGMLAAALVAGCGGGGGGSSAGGGSVGTAPGTSGQPVGNTNGSWLTLTPGVVTVTSYEGESAGFKVSAVSSRTFDKPFNAAVVDSKGVVTTEMSLTKVSDLQYTVELHTKAAAAGTYTTDLELRLCEDDPLVCRTPLAGSPWKIPVTLTVATATQAQGRLTLTPATFDLTTYQGEPASFSLRASAVSPFTQGVRAAVFDSTGVLAAPVSMRELTSGQFSADLATASTLGVGEHSGSLELRVCYDDPATCRSPVSGSPWRVPVKVSVKPAINLTTLSTIASLSPWSTYNGTAAQNPYVPASFDPTAFSRRWNQPVSAGMTTSAPVADNGKVFVIRNSASKWELSAISEASGAELWRYDIGAATGPNPLATGNGKVFVRSTGNGGSFLWAFDQASGQLLGKTLINTAPELHQAPTVIGDIVYMGNTAGLEKFNATTSLIEWRTGIQFAGGLWTPAVSGHFAYTVQYDSLVAIDTDNGSTVFRLQDPVIAGTSGQPKSLVVGDNLAIARIGYQLVGIDLQSHARTWTAGGSTVGQHALANGTLYSLADGGMALEARTAATGVLEWKTGWLFENSNGMDKGRMIVSSNLVFISGPSRTVAVDRTTHQVVWIYPFGGELALSDRGVLYIASSSGNLYAINLR</sequence>
<dbReference type="EMBL" id="CP062941">
    <property type="protein sequence ID" value="QOL50299.1"/>
    <property type="molecule type" value="Genomic_DNA"/>
</dbReference>
<dbReference type="InterPro" id="IPR015943">
    <property type="entry name" value="WD40/YVTN_repeat-like_dom_sf"/>
</dbReference>
<dbReference type="Pfam" id="PF13360">
    <property type="entry name" value="PQQ_2"/>
    <property type="match status" value="2"/>
</dbReference>
<feature type="region of interest" description="Disordered" evidence="1">
    <location>
        <begin position="27"/>
        <end position="50"/>
    </location>
</feature>
<evidence type="ECO:0000256" key="2">
    <source>
        <dbReference type="SAM" id="SignalP"/>
    </source>
</evidence>
<dbReference type="InterPro" id="IPR018391">
    <property type="entry name" value="PQQ_b-propeller_rpt"/>
</dbReference>
<dbReference type="Proteomes" id="UP000593875">
    <property type="component" value="Chromosome"/>
</dbReference>
<gene>
    <name evidence="4" type="ORF">LPB04_03020</name>
</gene>
<feature type="chain" id="PRO_5032668894" evidence="2">
    <location>
        <begin position="21"/>
        <end position="645"/>
    </location>
</feature>